<dbReference type="Gene3D" id="3.10.450.50">
    <property type="match status" value="1"/>
</dbReference>
<proteinExistence type="predicted"/>
<accession>A0A4Y7RLR3</accession>
<dbReference type="PANTHER" id="PTHR33747">
    <property type="entry name" value="UPF0225 PROTEIN SCO1677"/>
    <property type="match status" value="1"/>
</dbReference>
<reference evidence="1 2" key="1">
    <citation type="journal article" date="2018" name="Environ. Microbiol.">
        <title>Novel energy conservation strategies and behaviour of Pelotomaculum schinkii driving syntrophic propionate catabolism.</title>
        <authorList>
            <person name="Hidalgo-Ahumada C.A.P."/>
            <person name="Nobu M.K."/>
            <person name="Narihiro T."/>
            <person name="Tamaki H."/>
            <person name="Liu W.T."/>
            <person name="Kamagata Y."/>
            <person name="Stams A.J.M."/>
            <person name="Imachi H."/>
            <person name="Sousa D.Z."/>
        </authorList>
    </citation>
    <scope>NUCLEOTIDE SEQUENCE [LARGE SCALE GENOMIC DNA]</scope>
    <source>
        <strain evidence="1 2">MGP</strain>
    </source>
</reference>
<comment type="caution">
    <text evidence="1">The sequence shown here is derived from an EMBL/GenBank/DDBJ whole genome shotgun (WGS) entry which is preliminary data.</text>
</comment>
<evidence type="ECO:0000313" key="2">
    <source>
        <dbReference type="Proteomes" id="UP000297597"/>
    </source>
</evidence>
<dbReference type="EMBL" id="QFFZ01000040">
    <property type="protein sequence ID" value="TEB09680.1"/>
    <property type="molecule type" value="Genomic_DNA"/>
</dbReference>
<dbReference type="Proteomes" id="UP000297597">
    <property type="component" value="Unassembled WGS sequence"/>
</dbReference>
<dbReference type="Pfam" id="PF02810">
    <property type="entry name" value="SEC-C"/>
    <property type="match status" value="1"/>
</dbReference>
<keyword evidence="2" id="KW-1185">Reference proteome</keyword>
<gene>
    <name evidence="1" type="ORF">Pmgp_02926</name>
</gene>
<evidence type="ECO:0008006" key="3">
    <source>
        <dbReference type="Google" id="ProtNLM"/>
    </source>
</evidence>
<sequence>MQCCGKLPKSPLISSIAETLQQADNLRTCLFAIDETEWDFFQRVAAKKYLQTGKVYIDSYSTSQCLGLLQSFYFEDKLFFVVPDEIKAAYRKLVKTGFPEEKRFRDLLNSYAIAAVSLYGAISQDDFVALFNSQNDRQTSIDEMFPILLTYVYMDAGYCFWDEYIVDSDFEEDDFQGVPRLLAKRKGKPRYTPPRDEFLKYSDWDYYEITPQLAALKSHLSELISDPEPVLDILDEIHDMCAAGARMQEYFDLLDSAGVVFDNREQAGVTMRLIVDVQNNTRLWSNYGHTPSELSAAEKSSLLPFPSSQPRRVRKIGRNEPCPCGSGKKYKNCCGR</sequence>
<evidence type="ECO:0000313" key="1">
    <source>
        <dbReference type="EMBL" id="TEB09680.1"/>
    </source>
</evidence>
<name>A0A4Y7RLR3_9FIRM</name>
<protein>
    <recommendedName>
        <fullName evidence="3">Protein translocase subunit SecA</fullName>
    </recommendedName>
</protein>
<dbReference type="SUPFAM" id="SSF103642">
    <property type="entry name" value="Sec-C motif"/>
    <property type="match status" value="1"/>
</dbReference>
<dbReference type="PANTHER" id="PTHR33747:SF1">
    <property type="entry name" value="ADENYLATE CYCLASE-ASSOCIATED CAP C-TERMINAL DOMAIN-CONTAINING PROTEIN"/>
    <property type="match status" value="1"/>
</dbReference>
<dbReference type="InterPro" id="IPR004027">
    <property type="entry name" value="SEC_C_motif"/>
</dbReference>
<dbReference type="AlphaFoldDB" id="A0A4Y7RLR3"/>
<organism evidence="1 2">
    <name type="scientific">Pelotomaculum propionicicum</name>
    <dbReference type="NCBI Taxonomy" id="258475"/>
    <lineage>
        <taxon>Bacteria</taxon>
        <taxon>Bacillati</taxon>
        <taxon>Bacillota</taxon>
        <taxon>Clostridia</taxon>
        <taxon>Eubacteriales</taxon>
        <taxon>Desulfotomaculaceae</taxon>
        <taxon>Pelotomaculum</taxon>
    </lineage>
</organism>